<evidence type="ECO:0000256" key="1">
    <source>
        <dbReference type="ARBA" id="ARBA00004170"/>
    </source>
</evidence>
<feature type="compositionally biased region" description="Basic and acidic residues" evidence="7">
    <location>
        <begin position="69"/>
        <end position="104"/>
    </location>
</feature>
<protein>
    <recommendedName>
        <fullName evidence="8">HMA domain-containing protein</fullName>
    </recommendedName>
</protein>
<dbReference type="PANTHER" id="PTHR45811:SF49">
    <property type="entry name" value="OS04G0667600 PROTEIN"/>
    <property type="match status" value="1"/>
</dbReference>
<name>A0AAF1AI98_DAUCS</name>
<accession>A0AAF1AI98</accession>
<dbReference type="InterPro" id="IPR051863">
    <property type="entry name" value="HIPP"/>
</dbReference>
<comment type="similarity">
    <text evidence="6">Belongs to the HIPP family.</text>
</comment>
<dbReference type="GO" id="GO:0046872">
    <property type="term" value="F:metal ion binding"/>
    <property type="evidence" value="ECO:0007669"/>
    <property type="project" value="UniProtKB-KW"/>
</dbReference>
<dbReference type="InterPro" id="IPR036163">
    <property type="entry name" value="HMA_dom_sf"/>
</dbReference>
<evidence type="ECO:0000256" key="7">
    <source>
        <dbReference type="SAM" id="MobiDB-lite"/>
    </source>
</evidence>
<feature type="domain" description="HMA" evidence="8">
    <location>
        <begin position="1"/>
        <end position="68"/>
    </location>
</feature>
<evidence type="ECO:0000256" key="6">
    <source>
        <dbReference type="ARBA" id="ARBA00024045"/>
    </source>
</evidence>
<keyword evidence="4" id="KW-0449">Lipoprotein</keyword>
<dbReference type="Proteomes" id="UP000077755">
    <property type="component" value="Chromosome 1"/>
</dbReference>
<dbReference type="SUPFAM" id="SSF55008">
    <property type="entry name" value="HMA, heavy metal-associated domain"/>
    <property type="match status" value="1"/>
</dbReference>
<dbReference type="Pfam" id="PF00403">
    <property type="entry name" value="HMA"/>
    <property type="match status" value="1"/>
</dbReference>
<gene>
    <name evidence="9" type="ORF">DCAR_0100417</name>
</gene>
<dbReference type="InterPro" id="IPR006121">
    <property type="entry name" value="HMA_dom"/>
</dbReference>
<evidence type="ECO:0000256" key="2">
    <source>
        <dbReference type="ARBA" id="ARBA00022481"/>
    </source>
</evidence>
<sequence length="143" mass="16313">MKKVVVKLDIFDEKEKKKALKTVSSLSGIASISVDMTDRKLTVIGDVDPIGVVNKLRKLWHAELVSVGPDKEPEKNKDDEKSKEEKKKIEDKEKEEAEKKKKQEEQIQNLLSAYGYQNYAPYNVMPQYVVQSADDYPHSCVIS</sequence>
<dbReference type="GO" id="GO:0016020">
    <property type="term" value="C:membrane"/>
    <property type="evidence" value="ECO:0007669"/>
    <property type="project" value="UniProtKB-SubCell"/>
</dbReference>
<organism evidence="9 10">
    <name type="scientific">Daucus carota subsp. sativus</name>
    <name type="common">Carrot</name>
    <dbReference type="NCBI Taxonomy" id="79200"/>
    <lineage>
        <taxon>Eukaryota</taxon>
        <taxon>Viridiplantae</taxon>
        <taxon>Streptophyta</taxon>
        <taxon>Embryophyta</taxon>
        <taxon>Tracheophyta</taxon>
        <taxon>Spermatophyta</taxon>
        <taxon>Magnoliopsida</taxon>
        <taxon>eudicotyledons</taxon>
        <taxon>Gunneridae</taxon>
        <taxon>Pentapetalae</taxon>
        <taxon>asterids</taxon>
        <taxon>campanulids</taxon>
        <taxon>Apiales</taxon>
        <taxon>Apiaceae</taxon>
        <taxon>Apioideae</taxon>
        <taxon>Scandiceae</taxon>
        <taxon>Daucinae</taxon>
        <taxon>Daucus</taxon>
        <taxon>Daucus sect. Daucus</taxon>
    </lineage>
</organism>
<comment type="subcellular location">
    <subcellularLocation>
        <location evidence="1">Membrane</location>
        <topology evidence="1">Peripheral membrane protein</topology>
    </subcellularLocation>
</comment>
<evidence type="ECO:0000256" key="3">
    <source>
        <dbReference type="ARBA" id="ARBA00022723"/>
    </source>
</evidence>
<keyword evidence="5" id="KW-0636">Prenylation</keyword>
<dbReference type="EMBL" id="CP093343">
    <property type="protein sequence ID" value="WOG81271.1"/>
    <property type="molecule type" value="Genomic_DNA"/>
</dbReference>
<evidence type="ECO:0000313" key="10">
    <source>
        <dbReference type="Proteomes" id="UP000077755"/>
    </source>
</evidence>
<keyword evidence="10" id="KW-1185">Reference proteome</keyword>
<reference evidence="9" key="2">
    <citation type="submission" date="2022-03" db="EMBL/GenBank/DDBJ databases">
        <title>Draft title - Genomic analysis of global carrot germplasm unveils the trajectory of domestication and the origin of high carotenoid orange carrot.</title>
        <authorList>
            <person name="Iorizzo M."/>
            <person name="Ellison S."/>
            <person name="Senalik D."/>
            <person name="Macko-Podgorni A."/>
            <person name="Grzebelus D."/>
            <person name="Bostan H."/>
            <person name="Rolling W."/>
            <person name="Curaba J."/>
            <person name="Simon P."/>
        </authorList>
    </citation>
    <scope>NUCLEOTIDE SEQUENCE</scope>
    <source>
        <tissue evidence="9">Leaf</tissue>
    </source>
</reference>
<keyword evidence="2" id="KW-0488">Methylation</keyword>
<proteinExistence type="inferred from homology"/>
<dbReference type="Gene3D" id="3.30.70.100">
    <property type="match status" value="1"/>
</dbReference>
<evidence type="ECO:0000256" key="5">
    <source>
        <dbReference type="ARBA" id="ARBA00023289"/>
    </source>
</evidence>
<dbReference type="KEGG" id="dcr:108196919"/>
<dbReference type="PROSITE" id="PS50846">
    <property type="entry name" value="HMA_2"/>
    <property type="match status" value="1"/>
</dbReference>
<keyword evidence="3" id="KW-0479">Metal-binding</keyword>
<reference evidence="9" key="1">
    <citation type="journal article" date="2016" name="Nat. Genet.">
        <title>A high-quality carrot genome assembly provides new insights into carotenoid accumulation and asterid genome evolution.</title>
        <authorList>
            <person name="Iorizzo M."/>
            <person name="Ellison S."/>
            <person name="Senalik D."/>
            <person name="Zeng P."/>
            <person name="Satapoomin P."/>
            <person name="Huang J."/>
            <person name="Bowman M."/>
            <person name="Iovene M."/>
            <person name="Sanseverino W."/>
            <person name="Cavagnaro P."/>
            <person name="Yildiz M."/>
            <person name="Macko-Podgorni A."/>
            <person name="Moranska E."/>
            <person name="Grzebelus E."/>
            <person name="Grzebelus D."/>
            <person name="Ashrafi H."/>
            <person name="Zheng Z."/>
            <person name="Cheng S."/>
            <person name="Spooner D."/>
            <person name="Van Deynze A."/>
            <person name="Simon P."/>
        </authorList>
    </citation>
    <scope>NUCLEOTIDE SEQUENCE</scope>
    <source>
        <tissue evidence="9">Leaf</tissue>
    </source>
</reference>
<dbReference type="AlphaFoldDB" id="A0AAF1AI98"/>
<feature type="region of interest" description="Disordered" evidence="7">
    <location>
        <begin position="67"/>
        <end position="104"/>
    </location>
</feature>
<evidence type="ECO:0000313" key="9">
    <source>
        <dbReference type="EMBL" id="WOG81271.1"/>
    </source>
</evidence>
<evidence type="ECO:0000259" key="8">
    <source>
        <dbReference type="PROSITE" id="PS50846"/>
    </source>
</evidence>
<dbReference type="PANTHER" id="PTHR45811">
    <property type="entry name" value="COPPER TRANSPORT PROTEIN FAMILY-RELATED"/>
    <property type="match status" value="1"/>
</dbReference>
<evidence type="ECO:0000256" key="4">
    <source>
        <dbReference type="ARBA" id="ARBA00023288"/>
    </source>
</evidence>
<dbReference type="GO" id="GO:0009626">
    <property type="term" value="P:plant-type hypersensitive response"/>
    <property type="evidence" value="ECO:0007669"/>
    <property type="project" value="UniProtKB-KW"/>
</dbReference>